<dbReference type="AlphaFoldDB" id="A0AAD9HMS0"/>
<dbReference type="PROSITE" id="PS51257">
    <property type="entry name" value="PROKAR_LIPOPROTEIN"/>
    <property type="match status" value="1"/>
</dbReference>
<gene>
    <name evidence="1" type="ORF">LX32DRAFT_301938</name>
</gene>
<accession>A0AAD9HMS0</accession>
<proteinExistence type="predicted"/>
<keyword evidence="2" id="KW-1185">Reference proteome</keyword>
<name>A0AAD9HMS0_9PEZI</name>
<comment type="caution">
    <text evidence="1">The sequence shown here is derived from an EMBL/GenBank/DDBJ whole genome shotgun (WGS) entry which is preliminary data.</text>
</comment>
<dbReference type="EMBL" id="MU842846">
    <property type="protein sequence ID" value="KAK2030877.1"/>
    <property type="molecule type" value="Genomic_DNA"/>
</dbReference>
<organism evidence="1 2">
    <name type="scientific">Colletotrichum zoysiae</name>
    <dbReference type="NCBI Taxonomy" id="1216348"/>
    <lineage>
        <taxon>Eukaryota</taxon>
        <taxon>Fungi</taxon>
        <taxon>Dikarya</taxon>
        <taxon>Ascomycota</taxon>
        <taxon>Pezizomycotina</taxon>
        <taxon>Sordariomycetes</taxon>
        <taxon>Hypocreomycetidae</taxon>
        <taxon>Glomerellales</taxon>
        <taxon>Glomerellaceae</taxon>
        <taxon>Colletotrichum</taxon>
        <taxon>Colletotrichum graminicola species complex</taxon>
    </lineage>
</organism>
<sequence length="151" mass="16753">MMRKGGIACLLTNGWSASSCLPSSSFPLLRRLYSLILQHGETNVFHGIMSQVRHVHDVSPTSVAAMRHRHVLQLSPLQGTPPCPRRHRMAACIAAPARPGSAGRQTVQITQLASKAHKQSGRSITSGRNRLWEWLRSSHSQRSPLYETLGW</sequence>
<evidence type="ECO:0000313" key="2">
    <source>
        <dbReference type="Proteomes" id="UP001232148"/>
    </source>
</evidence>
<evidence type="ECO:0000313" key="1">
    <source>
        <dbReference type="EMBL" id="KAK2030877.1"/>
    </source>
</evidence>
<dbReference type="Proteomes" id="UP001232148">
    <property type="component" value="Unassembled WGS sequence"/>
</dbReference>
<reference evidence="1" key="1">
    <citation type="submission" date="2021-06" db="EMBL/GenBank/DDBJ databases">
        <title>Comparative genomics, transcriptomics and evolutionary studies reveal genomic signatures of adaptation to plant cell wall in hemibiotrophic fungi.</title>
        <authorList>
            <consortium name="DOE Joint Genome Institute"/>
            <person name="Baroncelli R."/>
            <person name="Diaz J.F."/>
            <person name="Benocci T."/>
            <person name="Peng M."/>
            <person name="Battaglia E."/>
            <person name="Haridas S."/>
            <person name="Andreopoulos W."/>
            <person name="Labutti K."/>
            <person name="Pangilinan J."/>
            <person name="Floch G.L."/>
            <person name="Makela M.R."/>
            <person name="Henrissat B."/>
            <person name="Grigoriev I.V."/>
            <person name="Crouch J.A."/>
            <person name="De Vries R.P."/>
            <person name="Sukno S.A."/>
            <person name="Thon M.R."/>
        </authorList>
    </citation>
    <scope>NUCLEOTIDE SEQUENCE</scope>
    <source>
        <strain evidence="1">MAFF235873</strain>
    </source>
</reference>
<protein>
    <submittedName>
        <fullName evidence="1">Uncharacterized protein</fullName>
    </submittedName>
</protein>